<reference evidence="3 4" key="2">
    <citation type="submission" date="2024-10" db="EMBL/GenBank/DDBJ databases">
        <authorList>
            <person name="Ryan C."/>
        </authorList>
    </citation>
    <scope>NUCLEOTIDE SEQUENCE [LARGE SCALE GENOMIC DNA]</scope>
</reference>
<dbReference type="EMBL" id="OZ075118">
    <property type="protein sequence ID" value="CAL5090490.1"/>
    <property type="molecule type" value="Genomic_DNA"/>
</dbReference>
<feature type="compositionally biased region" description="Acidic residues" evidence="1">
    <location>
        <begin position="143"/>
        <end position="157"/>
    </location>
</feature>
<name>A0ABC9GCF7_9POAL</name>
<dbReference type="AlphaFoldDB" id="A0ABC9GCF7"/>
<dbReference type="Pfam" id="PF10440">
    <property type="entry name" value="WIYLD"/>
    <property type="match status" value="1"/>
</dbReference>
<reference evidence="4" key="1">
    <citation type="submission" date="2024-06" db="EMBL/GenBank/DDBJ databases">
        <authorList>
            <person name="Ryan C."/>
        </authorList>
    </citation>
    <scope>NUCLEOTIDE SEQUENCE [LARGE SCALE GENOMIC DNA]</scope>
</reference>
<feature type="region of interest" description="Disordered" evidence="1">
    <location>
        <begin position="72"/>
        <end position="195"/>
    </location>
</feature>
<accession>A0ABC9GCF7</accession>
<dbReference type="PANTHER" id="PTHR34271">
    <property type="entry name" value="NUCLEOLAR HISTONE METHYLTRANSFERASE-RELATED PROTEIN"/>
    <property type="match status" value="1"/>
</dbReference>
<dbReference type="Gene3D" id="1.10.8.850">
    <property type="entry name" value="Histone-lysine N methyltransferase , C-terminal domain-like"/>
    <property type="match status" value="1"/>
</dbReference>
<dbReference type="InterPro" id="IPR018848">
    <property type="entry name" value="WIYLD_domain"/>
</dbReference>
<proteinExistence type="predicted"/>
<organism evidence="3 4">
    <name type="scientific">Urochloa decumbens</name>
    <dbReference type="NCBI Taxonomy" id="240449"/>
    <lineage>
        <taxon>Eukaryota</taxon>
        <taxon>Viridiplantae</taxon>
        <taxon>Streptophyta</taxon>
        <taxon>Embryophyta</taxon>
        <taxon>Tracheophyta</taxon>
        <taxon>Spermatophyta</taxon>
        <taxon>Magnoliopsida</taxon>
        <taxon>Liliopsida</taxon>
        <taxon>Poales</taxon>
        <taxon>Poaceae</taxon>
        <taxon>PACMAD clade</taxon>
        <taxon>Panicoideae</taxon>
        <taxon>Panicodae</taxon>
        <taxon>Paniceae</taxon>
        <taxon>Melinidinae</taxon>
        <taxon>Urochloa</taxon>
    </lineage>
</organism>
<dbReference type="PANTHER" id="PTHR34271:SF1">
    <property type="entry name" value="NUCLEOLAR HISTONE METHYLTRANSFERASE-RELATED PROTEIN"/>
    <property type="match status" value="1"/>
</dbReference>
<evidence type="ECO:0000313" key="3">
    <source>
        <dbReference type="EMBL" id="CAL5090490.1"/>
    </source>
</evidence>
<sequence length="195" mass="21614">MGRPKKGERRIDAAIDHLAQLGFPKPRIRKTINDLLKVYGKDGWMFLEEGSYEVVRDQLLDEQEQLEKQAAAAAAAAATAAADEASLENDMEVSEAMHSEAPSEPRSALEPQASPDSSFPQGHVLPLPPAARLRPPCRGWISEESDTESEIEDEEMISDAPRLSISPKRDILNPARTLPSKRKRPTRWDVRPNGV</sequence>
<feature type="domain" description="WIYLD" evidence="2">
    <location>
        <begin position="4"/>
        <end position="65"/>
    </location>
</feature>
<dbReference type="Proteomes" id="UP001497457">
    <property type="component" value="Chromosome 8b"/>
</dbReference>
<feature type="compositionally biased region" description="Basic and acidic residues" evidence="1">
    <location>
        <begin position="186"/>
        <end position="195"/>
    </location>
</feature>
<gene>
    <name evidence="3" type="ORF">URODEC1_LOCUS113902</name>
</gene>
<keyword evidence="4" id="KW-1185">Reference proteome</keyword>
<evidence type="ECO:0000313" key="4">
    <source>
        <dbReference type="Proteomes" id="UP001497457"/>
    </source>
</evidence>
<feature type="compositionally biased region" description="Low complexity" evidence="1">
    <location>
        <begin position="72"/>
        <end position="82"/>
    </location>
</feature>
<evidence type="ECO:0000256" key="1">
    <source>
        <dbReference type="SAM" id="MobiDB-lite"/>
    </source>
</evidence>
<protein>
    <recommendedName>
        <fullName evidence="2">WIYLD domain-containing protein</fullName>
    </recommendedName>
</protein>
<evidence type="ECO:0000259" key="2">
    <source>
        <dbReference type="Pfam" id="PF10440"/>
    </source>
</evidence>
<dbReference type="InterPro" id="IPR043017">
    <property type="entry name" value="WIYLD_dom_sf"/>
</dbReference>